<evidence type="ECO:0000313" key="1">
    <source>
        <dbReference type="EMBL" id="ADY01572.1"/>
    </source>
</evidence>
<dbReference type="KEGG" id="vmo:VMUT_1367"/>
<protein>
    <submittedName>
        <fullName evidence="1">Uncharacterized protein</fullName>
    </submittedName>
</protein>
<organism evidence="1 2">
    <name type="scientific">Vulcanisaeta moutnovskia (strain 768-28)</name>
    <dbReference type="NCBI Taxonomy" id="985053"/>
    <lineage>
        <taxon>Archaea</taxon>
        <taxon>Thermoproteota</taxon>
        <taxon>Thermoprotei</taxon>
        <taxon>Thermoproteales</taxon>
        <taxon>Thermoproteaceae</taxon>
        <taxon>Vulcanisaeta</taxon>
    </lineage>
</organism>
<proteinExistence type="predicted"/>
<keyword evidence="2" id="KW-1185">Reference proteome</keyword>
<dbReference type="eggNOG" id="arCOG13773">
    <property type="taxonomic scope" value="Archaea"/>
</dbReference>
<dbReference type="HOGENOM" id="CLU_130242_0_0_2"/>
<dbReference type="RefSeq" id="WP_013604734.1">
    <property type="nucleotide sequence ID" value="NC_015151.1"/>
</dbReference>
<sequence length="132" mass="14249">MSNDPIIYIYSPVIKASGYISFSAGNYDGIPVVVYQASTLYMPSGQLMIGFDSSYNVTISMSSAVMQNVTVYAANITATVLGITVTITPQNVGVLSIISEIVLELLPLYNVEIYAYYVNASSITYSSIELDT</sequence>
<dbReference type="Proteomes" id="UP000007485">
    <property type="component" value="Chromosome"/>
</dbReference>
<dbReference type="EMBL" id="CP002529">
    <property type="protein sequence ID" value="ADY01572.1"/>
    <property type="molecule type" value="Genomic_DNA"/>
</dbReference>
<reference evidence="1 2" key="1">
    <citation type="journal article" date="2011" name="J. Bacteriol.">
        <title>Complete genome sequence of 'Vulcanisaeta moutnovskia' strain 768-28, a novel member of the hyperthermophilic crenarchaeal genus vulcanisaeta.</title>
        <authorList>
            <person name="Gumerov V.M."/>
            <person name="Mardanov A.V."/>
            <person name="Beletsky A.V."/>
            <person name="Prokofeva M.I."/>
            <person name="Bonch-Osmolovskaya E.A."/>
            <person name="Ravin N.V."/>
            <person name="Skryabin K.G."/>
        </authorList>
    </citation>
    <scope>NUCLEOTIDE SEQUENCE [LARGE SCALE GENOMIC DNA]</scope>
    <source>
        <strain evidence="1 2">768-28</strain>
    </source>
</reference>
<dbReference type="AlphaFoldDB" id="F0QSQ5"/>
<dbReference type="STRING" id="985053.VMUT_1367"/>
<accession>F0QSQ5</accession>
<name>F0QSQ5_VULM7</name>
<dbReference type="GeneID" id="10289019"/>
<gene>
    <name evidence="1" type="ordered locus">VMUT_1367</name>
</gene>
<evidence type="ECO:0000313" key="2">
    <source>
        <dbReference type="Proteomes" id="UP000007485"/>
    </source>
</evidence>